<comment type="miscellaneous">
    <text evidence="14">Reaction proceeds by a ping-pong mechanism involving intermediate methylation of a conserved cysteine residue.</text>
</comment>
<feature type="binding site" evidence="14">
    <location>
        <begin position="176"/>
        <end position="177"/>
    </location>
    <ligand>
        <name>S-adenosyl-L-methionine</name>
        <dbReference type="ChEBI" id="CHEBI:59789"/>
    </ligand>
</feature>
<keyword evidence="4 14" id="KW-0963">Cytoplasm</keyword>
<dbReference type="PIRSF" id="PIRSF006004">
    <property type="entry name" value="CHP00048"/>
    <property type="match status" value="1"/>
</dbReference>
<reference evidence="17" key="1">
    <citation type="submission" date="2015-05" db="EMBL/GenBank/DDBJ databases">
        <authorList>
            <person name="Manzano-Marin A."/>
        </authorList>
    </citation>
    <scope>NUCLEOTIDE SEQUENCE [LARGE SCALE GENOMIC DNA]</scope>
    <source>
        <strain evidence="17">officinalis</strain>
    </source>
</reference>
<keyword evidence="10 14" id="KW-0479">Metal-binding</keyword>
<dbReference type="GO" id="GO:0030488">
    <property type="term" value="P:tRNA methylation"/>
    <property type="evidence" value="ECO:0007669"/>
    <property type="project" value="UniProtKB-UniRule"/>
</dbReference>
<evidence type="ECO:0000256" key="12">
    <source>
        <dbReference type="ARBA" id="ARBA00023014"/>
    </source>
</evidence>
<dbReference type="PANTHER" id="PTHR30544:SF5">
    <property type="entry name" value="RADICAL SAM CORE DOMAIN-CONTAINING PROTEIN"/>
    <property type="match status" value="1"/>
</dbReference>
<dbReference type="SFLD" id="SFLDG01062">
    <property type="entry name" value="methyltransferase_(Class_A)"/>
    <property type="match status" value="1"/>
</dbReference>
<keyword evidence="8 14" id="KW-0949">S-adenosyl-L-methionine</keyword>
<dbReference type="PANTHER" id="PTHR30544">
    <property type="entry name" value="23S RRNA METHYLTRANSFERASE"/>
    <property type="match status" value="1"/>
</dbReference>
<gene>
    <name evidence="14 16" type="primary">rlmN</name>
    <name evidence="16" type="ORF">SOFFGTOCOR_0097</name>
</gene>
<feature type="binding site" evidence="14">
    <location>
        <begin position="230"/>
        <end position="232"/>
    </location>
    <ligand>
        <name>S-adenosyl-L-methionine</name>
        <dbReference type="ChEBI" id="CHEBI:59789"/>
    </ligand>
</feature>
<comment type="caution">
    <text evidence="14">Lacks conserved residue(s) required for the propagation of feature annotation.</text>
</comment>
<keyword evidence="5 14" id="KW-0698">rRNA processing</keyword>
<feature type="binding site" evidence="14">
    <location>
        <position position="208"/>
    </location>
    <ligand>
        <name>S-adenosyl-L-methionine</name>
        <dbReference type="ChEBI" id="CHEBI:59789"/>
    </ligand>
</feature>
<feature type="binding site" evidence="14">
    <location>
        <position position="132"/>
    </location>
    <ligand>
        <name>[4Fe-4S] cluster</name>
        <dbReference type="ChEBI" id="CHEBI:49883"/>
        <note>4Fe-4S-S-AdoMet</note>
    </ligand>
</feature>
<keyword evidence="3 14" id="KW-0004">4Fe-4S</keyword>
<comment type="subcellular location">
    <subcellularLocation>
        <location evidence="1 14">Cytoplasm</location>
    </subcellularLocation>
</comment>
<dbReference type="NCBIfam" id="TIGR00048">
    <property type="entry name" value="rRNA_mod_RlmN"/>
    <property type="match status" value="1"/>
</dbReference>
<keyword evidence="13 14" id="KW-1015">Disulfide bond</keyword>
<dbReference type="FunFam" id="3.20.20.70:FF:000008">
    <property type="entry name" value="Dual-specificity RNA methyltransferase RlmN"/>
    <property type="match status" value="1"/>
</dbReference>
<comment type="catalytic activity">
    <reaction evidence="14">
        <text>adenosine(2503) in 23S rRNA + 2 reduced [2Fe-2S]-[ferredoxin] + 2 S-adenosyl-L-methionine = 2-methyladenosine(2503) in 23S rRNA + 5'-deoxyadenosine + L-methionine + 2 oxidized [2Fe-2S]-[ferredoxin] + S-adenosyl-L-homocysteine</text>
        <dbReference type="Rhea" id="RHEA:42916"/>
        <dbReference type="Rhea" id="RHEA-COMP:10000"/>
        <dbReference type="Rhea" id="RHEA-COMP:10001"/>
        <dbReference type="Rhea" id="RHEA-COMP:10152"/>
        <dbReference type="Rhea" id="RHEA-COMP:10282"/>
        <dbReference type="ChEBI" id="CHEBI:17319"/>
        <dbReference type="ChEBI" id="CHEBI:33737"/>
        <dbReference type="ChEBI" id="CHEBI:33738"/>
        <dbReference type="ChEBI" id="CHEBI:57844"/>
        <dbReference type="ChEBI" id="CHEBI:57856"/>
        <dbReference type="ChEBI" id="CHEBI:59789"/>
        <dbReference type="ChEBI" id="CHEBI:74411"/>
        <dbReference type="ChEBI" id="CHEBI:74497"/>
        <dbReference type="EC" id="2.1.1.192"/>
    </reaction>
</comment>
<dbReference type="STRING" id="1715285.SOFFGTOCOR_0097"/>
<dbReference type="Gene3D" id="3.20.20.70">
    <property type="entry name" value="Aldolase class I"/>
    <property type="match status" value="1"/>
</dbReference>
<name>A0A0M6W7Z7_9GAMM</name>
<evidence type="ECO:0000256" key="9">
    <source>
        <dbReference type="ARBA" id="ARBA00022694"/>
    </source>
</evidence>
<dbReference type="GO" id="GO:0000049">
    <property type="term" value="F:tRNA binding"/>
    <property type="evidence" value="ECO:0007669"/>
    <property type="project" value="UniProtKB-UniRule"/>
</dbReference>
<evidence type="ECO:0000256" key="1">
    <source>
        <dbReference type="ARBA" id="ARBA00004496"/>
    </source>
</evidence>
<dbReference type="Gene3D" id="1.10.150.530">
    <property type="match status" value="1"/>
</dbReference>
<evidence type="ECO:0000256" key="6">
    <source>
        <dbReference type="ARBA" id="ARBA00022603"/>
    </source>
</evidence>
<feature type="active site" description="S-methylcysteine intermediate" evidence="14">
    <location>
        <position position="353"/>
    </location>
</feature>
<evidence type="ECO:0000259" key="15">
    <source>
        <dbReference type="PROSITE" id="PS51918"/>
    </source>
</evidence>
<dbReference type="GO" id="GO:0051539">
    <property type="term" value="F:4 iron, 4 sulfur cluster binding"/>
    <property type="evidence" value="ECO:0007669"/>
    <property type="project" value="UniProtKB-UniRule"/>
</dbReference>
<evidence type="ECO:0000256" key="11">
    <source>
        <dbReference type="ARBA" id="ARBA00023004"/>
    </source>
</evidence>
<dbReference type="GO" id="GO:0046872">
    <property type="term" value="F:metal ion binding"/>
    <property type="evidence" value="ECO:0007669"/>
    <property type="project" value="UniProtKB-KW"/>
</dbReference>
<evidence type="ECO:0000256" key="13">
    <source>
        <dbReference type="ARBA" id="ARBA00023157"/>
    </source>
</evidence>
<evidence type="ECO:0000256" key="4">
    <source>
        <dbReference type="ARBA" id="ARBA00022490"/>
    </source>
</evidence>
<dbReference type="CDD" id="cd01335">
    <property type="entry name" value="Radical_SAM"/>
    <property type="match status" value="1"/>
</dbReference>
<dbReference type="EMBL" id="CVRF01000001">
    <property type="protein sequence ID" value="CRK85542.1"/>
    <property type="molecule type" value="Genomic_DNA"/>
</dbReference>
<dbReference type="InterPro" id="IPR013785">
    <property type="entry name" value="Aldolase_TIM"/>
</dbReference>
<dbReference type="GO" id="GO:0002935">
    <property type="term" value="F:tRNA (adenine(37)-C2)-methyltransferase activity"/>
    <property type="evidence" value="ECO:0007669"/>
    <property type="project" value="UniProtKB-UniRule"/>
</dbReference>
<dbReference type="SFLD" id="SFLDS00029">
    <property type="entry name" value="Radical_SAM"/>
    <property type="match status" value="1"/>
</dbReference>
<dbReference type="AlphaFoldDB" id="A0A0M6W7Z7"/>
<dbReference type="InterPro" id="IPR004383">
    <property type="entry name" value="rRNA_lsu_MTrfase_RlmN/Cfr"/>
</dbReference>
<comment type="catalytic activity">
    <reaction evidence="14">
        <text>adenosine(37) in tRNA + 2 reduced [2Fe-2S]-[ferredoxin] + 2 S-adenosyl-L-methionine = 2-methyladenosine(37) in tRNA + 5'-deoxyadenosine + L-methionine + 2 oxidized [2Fe-2S]-[ferredoxin] + S-adenosyl-L-homocysteine</text>
        <dbReference type="Rhea" id="RHEA:43332"/>
        <dbReference type="Rhea" id="RHEA-COMP:10000"/>
        <dbReference type="Rhea" id="RHEA-COMP:10001"/>
        <dbReference type="Rhea" id="RHEA-COMP:10162"/>
        <dbReference type="Rhea" id="RHEA-COMP:10485"/>
        <dbReference type="ChEBI" id="CHEBI:17319"/>
        <dbReference type="ChEBI" id="CHEBI:33737"/>
        <dbReference type="ChEBI" id="CHEBI:33738"/>
        <dbReference type="ChEBI" id="CHEBI:57844"/>
        <dbReference type="ChEBI" id="CHEBI:57856"/>
        <dbReference type="ChEBI" id="CHEBI:59789"/>
        <dbReference type="ChEBI" id="CHEBI:74411"/>
        <dbReference type="ChEBI" id="CHEBI:74497"/>
        <dbReference type="EC" id="2.1.1.192"/>
    </reaction>
</comment>
<feature type="binding site" evidence="14">
    <location>
        <position position="129"/>
    </location>
    <ligand>
        <name>[4Fe-4S] cluster</name>
        <dbReference type="ChEBI" id="CHEBI:49883"/>
        <note>4Fe-4S-S-AdoMet</note>
    </ligand>
</feature>
<feature type="binding site" evidence="14">
    <location>
        <position position="310"/>
    </location>
    <ligand>
        <name>S-adenosyl-L-methionine</name>
        <dbReference type="ChEBI" id="CHEBI:59789"/>
    </ligand>
</feature>
<protein>
    <recommendedName>
        <fullName evidence="14">Dual-specificity RNA methyltransferase RlmN</fullName>
        <ecNumber evidence="14">2.1.1.192</ecNumber>
    </recommendedName>
    <alternativeName>
        <fullName evidence="14">23S rRNA (adenine(2503)-C(2))-methyltransferase</fullName>
    </alternativeName>
    <alternativeName>
        <fullName evidence="14">23S rRNA m2A2503 methyltransferase</fullName>
    </alternativeName>
    <alternativeName>
        <fullName evidence="14">Ribosomal RNA large subunit methyltransferase N</fullName>
    </alternativeName>
    <alternativeName>
        <fullName evidence="14">tRNA (adenine(37)-C(2))-methyltransferase</fullName>
    </alternativeName>
    <alternativeName>
        <fullName evidence="14">tRNA m2A37 methyltransferase</fullName>
    </alternativeName>
</protein>
<dbReference type="GO" id="GO:0005737">
    <property type="term" value="C:cytoplasm"/>
    <property type="evidence" value="ECO:0007669"/>
    <property type="project" value="UniProtKB-SubCell"/>
</dbReference>
<feature type="active site" description="Proton acceptor" evidence="14">
    <location>
        <position position="105"/>
    </location>
</feature>
<dbReference type="InterPro" id="IPR048641">
    <property type="entry name" value="RlmN_N"/>
</dbReference>
<evidence type="ECO:0000256" key="14">
    <source>
        <dbReference type="HAMAP-Rule" id="MF_01849"/>
    </source>
</evidence>
<evidence type="ECO:0000313" key="16">
    <source>
        <dbReference type="EMBL" id="CRK85542.1"/>
    </source>
</evidence>
<dbReference type="Pfam" id="PF21016">
    <property type="entry name" value="RlmN_N"/>
    <property type="match status" value="1"/>
</dbReference>
<dbReference type="SFLD" id="SFLDF00275">
    <property type="entry name" value="adenosine_C2_methyltransferase"/>
    <property type="match status" value="1"/>
</dbReference>
<comment type="similarity">
    <text evidence="2 14">Belongs to the radical SAM superfamily. RlmN family.</text>
</comment>
<dbReference type="HAMAP" id="MF_01849">
    <property type="entry name" value="RNA_methyltr_RlmN"/>
    <property type="match status" value="1"/>
</dbReference>
<dbReference type="InterPro" id="IPR027492">
    <property type="entry name" value="RNA_MTrfase_RlmN"/>
</dbReference>
<sequence>MQCMKNFQINPIKNNNKINLLNLNRKKMTDFFDQLGEKTFRVNQIMKWIYRYYYDNFDQMTNLNKDLRLKLKKISEISAPQIFEEHRSLDGTIKWIIAIDKQQIECVYIPEITRATLCISSQLGCAIGCKFCFTAKQGFNRNLNVSEIIGQVWQAAKNIYLLKYKPITNIVVMGMGEPLLNLNNIVSAIEIMTDDFGFGFSKRRVILSTVGIVPALDKLVDMIDVSLAISLHASTDSVRNSIIPINKKYNIKSILHSVNRYLIKSKANTGGKVTIEYVMLKYINDSIEDAYKLADCLKKTPSKLNLIPWNNFPGGLYNCSSDSQIKLFADVLKKEGFIVTIRKTRGNDINAACGQLTGKVLNKNIKNYNLV</sequence>
<keyword evidence="7 14" id="KW-0808">Transferase</keyword>
<dbReference type="GO" id="GO:0070475">
    <property type="term" value="P:rRNA base methylation"/>
    <property type="evidence" value="ECO:0007669"/>
    <property type="project" value="UniProtKB-UniRule"/>
</dbReference>
<keyword evidence="12 14" id="KW-0411">Iron-sulfur</keyword>
<evidence type="ECO:0000256" key="3">
    <source>
        <dbReference type="ARBA" id="ARBA00022485"/>
    </source>
</evidence>
<comment type="function">
    <text evidence="14">Specifically methylates position 2 of adenine 2503 in 23S rRNA and position 2 of adenine 37 in tRNAs. m2A2503 modification seems to play a crucial role in the proofreading step occurring at the peptidyl transferase center and thus would serve to optimize ribosomal fidelity.</text>
</comment>
<evidence type="ECO:0000256" key="10">
    <source>
        <dbReference type="ARBA" id="ARBA00022723"/>
    </source>
</evidence>
<dbReference type="FunFam" id="1.10.150.530:FF:000003">
    <property type="entry name" value="Dual-specificity RNA methyltransferase RlmN"/>
    <property type="match status" value="1"/>
</dbReference>
<evidence type="ECO:0000256" key="5">
    <source>
        <dbReference type="ARBA" id="ARBA00022552"/>
    </source>
</evidence>
<keyword evidence="9 14" id="KW-0819">tRNA processing</keyword>
<dbReference type="GO" id="GO:0070040">
    <property type="term" value="F:rRNA (adenine(2503)-C2-)-methyltransferase activity"/>
    <property type="evidence" value="ECO:0007669"/>
    <property type="project" value="UniProtKB-UniRule"/>
</dbReference>
<dbReference type="SUPFAM" id="SSF102114">
    <property type="entry name" value="Radical SAM enzymes"/>
    <property type="match status" value="1"/>
</dbReference>
<dbReference type="InterPro" id="IPR058240">
    <property type="entry name" value="rSAM_sf"/>
</dbReference>
<comment type="cofactor">
    <cofactor evidence="14">
        <name>[4Fe-4S] cluster</name>
        <dbReference type="ChEBI" id="CHEBI:49883"/>
    </cofactor>
    <text evidence="14">Binds 1 [4Fe-4S] cluster. The cluster is coordinated with 3 cysteines and an exchangeable S-adenosyl-L-methionine.</text>
</comment>
<keyword evidence="17" id="KW-1185">Reference proteome</keyword>
<evidence type="ECO:0000256" key="8">
    <source>
        <dbReference type="ARBA" id="ARBA00022691"/>
    </source>
</evidence>
<feature type="domain" description="Radical SAM core" evidence="15">
    <location>
        <begin position="111"/>
        <end position="350"/>
    </location>
</feature>
<feature type="binding site" evidence="14">
    <location>
        <position position="125"/>
    </location>
    <ligand>
        <name>[4Fe-4S] cluster</name>
        <dbReference type="ChEBI" id="CHEBI:49883"/>
        <note>4Fe-4S-S-AdoMet</note>
    </ligand>
</feature>
<evidence type="ECO:0000256" key="2">
    <source>
        <dbReference type="ARBA" id="ARBA00007544"/>
    </source>
</evidence>
<dbReference type="InterPro" id="IPR007197">
    <property type="entry name" value="rSAM"/>
</dbReference>
<keyword evidence="11 14" id="KW-0408">Iron</keyword>
<dbReference type="Proteomes" id="UP000242301">
    <property type="component" value="Unassembled WGS sequence"/>
</dbReference>
<dbReference type="Pfam" id="PF04055">
    <property type="entry name" value="Radical_SAM"/>
    <property type="match status" value="1"/>
</dbReference>
<dbReference type="InterPro" id="IPR040072">
    <property type="entry name" value="Methyltransferase_A"/>
</dbReference>
<dbReference type="EC" id="2.1.1.192" evidence="14"/>
<dbReference type="PROSITE" id="PS51918">
    <property type="entry name" value="RADICAL_SAM"/>
    <property type="match status" value="1"/>
</dbReference>
<dbReference type="GO" id="GO:0019843">
    <property type="term" value="F:rRNA binding"/>
    <property type="evidence" value="ECO:0007669"/>
    <property type="project" value="UniProtKB-UniRule"/>
</dbReference>
<evidence type="ECO:0000313" key="17">
    <source>
        <dbReference type="Proteomes" id="UP000242301"/>
    </source>
</evidence>
<accession>A0A0M6W7Z7</accession>
<evidence type="ECO:0000256" key="7">
    <source>
        <dbReference type="ARBA" id="ARBA00022679"/>
    </source>
</evidence>
<keyword evidence="6 14" id="KW-0489">Methyltransferase</keyword>
<organism evidence="16 17">
    <name type="scientific">Candidatus Providencia siddallii</name>
    <dbReference type="NCBI Taxonomy" id="1715285"/>
    <lineage>
        <taxon>Bacteria</taxon>
        <taxon>Pseudomonadati</taxon>
        <taxon>Pseudomonadota</taxon>
        <taxon>Gammaproteobacteria</taxon>
        <taxon>Enterobacterales</taxon>
        <taxon>Morganellaceae</taxon>
        <taxon>Providencia</taxon>
    </lineage>
</organism>
<proteinExistence type="inferred from homology"/>